<name>A0A1M5PJ30_9FLAO</name>
<sequence length="332" mass="39250">MQTKITEIFLRMKIKHIHLLFVVALLFFSCEDESKVENEISKVEVDFTIERFDKILASTTDKDELESVKEVFPFLLPKEIDSVWLEQLNSDLQKQIFTEADKNYGDFESHAQGLKHFFQHLKYYDNAVEIPMVITAADYVDYRTKLIFEGNLLIINLVNYLGENHEFYQNIPLYFAENMTPSQIIPDIANKYAMRYAYQNQRKTFLDEMIYHGKLLYFKDIMIPEFSDAEKIGYSEEDIKWATENEAQIWSYFVEKETLFSTDPKLLGRFTVPAPFSKFYLDIDNESPGRLGQYIGWQIVRAYAKRTEKDVISLMRTDSDEIFKDSKYKPKR</sequence>
<dbReference type="EMBL" id="FQWS01000001">
    <property type="protein sequence ID" value="SHH01725.1"/>
    <property type="molecule type" value="Genomic_DNA"/>
</dbReference>
<evidence type="ECO:0000313" key="2">
    <source>
        <dbReference type="Proteomes" id="UP000184522"/>
    </source>
</evidence>
<keyword evidence="2" id="KW-1185">Reference proteome</keyword>
<proteinExistence type="predicted"/>
<organism evidence="1 2">
    <name type="scientific">Winogradskyella jejuensis</name>
    <dbReference type="NCBI Taxonomy" id="1089305"/>
    <lineage>
        <taxon>Bacteria</taxon>
        <taxon>Pseudomonadati</taxon>
        <taxon>Bacteroidota</taxon>
        <taxon>Flavobacteriia</taxon>
        <taxon>Flavobacteriales</taxon>
        <taxon>Flavobacteriaceae</taxon>
        <taxon>Winogradskyella</taxon>
    </lineage>
</organism>
<dbReference type="Proteomes" id="UP000184522">
    <property type="component" value="Unassembled WGS sequence"/>
</dbReference>
<dbReference type="PROSITE" id="PS51257">
    <property type="entry name" value="PROKAR_LIPOPROTEIN"/>
    <property type="match status" value="1"/>
</dbReference>
<accession>A0A1M5PJ30</accession>
<dbReference type="InterPro" id="IPR019853">
    <property type="entry name" value="GldB-like"/>
</dbReference>
<evidence type="ECO:0000313" key="1">
    <source>
        <dbReference type="EMBL" id="SHH01725.1"/>
    </source>
</evidence>
<gene>
    <name evidence="1" type="ORF">SAMN05444148_1503</name>
</gene>
<dbReference type="STRING" id="1089305.SAMN05444148_1503"/>
<reference evidence="2" key="1">
    <citation type="submission" date="2016-11" db="EMBL/GenBank/DDBJ databases">
        <authorList>
            <person name="Varghese N."/>
            <person name="Submissions S."/>
        </authorList>
    </citation>
    <scope>NUCLEOTIDE SEQUENCE [LARGE SCALE GENOMIC DNA]</scope>
    <source>
        <strain evidence="2">DSM 25330</strain>
    </source>
</reference>
<dbReference type="Pfam" id="PF25594">
    <property type="entry name" value="GldB_lipo"/>
    <property type="match status" value="1"/>
</dbReference>
<protein>
    <submittedName>
        <fullName evidence="1">Protein involved in gliding motility GldB</fullName>
    </submittedName>
</protein>
<dbReference type="AlphaFoldDB" id="A0A1M5PJ30"/>
<dbReference type="NCBIfam" id="TIGR03514">
    <property type="entry name" value="GldB_lipo"/>
    <property type="match status" value="1"/>
</dbReference>